<name>A0A0V8GHH2_9BACL</name>
<evidence type="ECO:0000256" key="1">
    <source>
        <dbReference type="SAM" id="Phobius"/>
    </source>
</evidence>
<feature type="transmembrane region" description="Helical" evidence="1">
    <location>
        <begin position="109"/>
        <end position="126"/>
    </location>
</feature>
<dbReference type="AlphaFoldDB" id="A0A0V8GHH2"/>
<evidence type="ECO:0000313" key="3">
    <source>
        <dbReference type="Proteomes" id="UP000053797"/>
    </source>
</evidence>
<keyword evidence="1" id="KW-0472">Membrane</keyword>
<keyword evidence="1" id="KW-0812">Transmembrane</keyword>
<comment type="caution">
    <text evidence="2">The sequence shown here is derived from an EMBL/GenBank/DDBJ whole genome shotgun (WGS) entry which is preliminary data.</text>
</comment>
<accession>A0A0V8GHH2</accession>
<dbReference type="EMBL" id="LNQL01000002">
    <property type="protein sequence ID" value="KSU49601.1"/>
    <property type="molecule type" value="Genomic_DNA"/>
</dbReference>
<sequence length="136" mass="15218">MNKAVNASIAFGLLLFVCGFFFLFGYLTRSMPIQQGGDPVILPVAALLVLLPFVIREGMRVLTYVTLTRRQVGVLILFAISGIILSSWIEVQQNVAVIDFRSLFTIHTYVLFVSGIILLCLLLTGLKRMRVRTRVI</sequence>
<proteinExistence type="predicted"/>
<dbReference type="Proteomes" id="UP000053797">
    <property type="component" value="Unassembled WGS sequence"/>
</dbReference>
<feature type="transmembrane region" description="Helical" evidence="1">
    <location>
        <begin position="40"/>
        <end position="59"/>
    </location>
</feature>
<dbReference type="RefSeq" id="WP_056060865.1">
    <property type="nucleotide sequence ID" value="NZ_FMYN01000002.1"/>
</dbReference>
<evidence type="ECO:0000313" key="2">
    <source>
        <dbReference type="EMBL" id="KSU49601.1"/>
    </source>
</evidence>
<organism evidence="2 3">
    <name type="scientific">Exiguobacterium indicum</name>
    <dbReference type="NCBI Taxonomy" id="296995"/>
    <lineage>
        <taxon>Bacteria</taxon>
        <taxon>Bacillati</taxon>
        <taxon>Bacillota</taxon>
        <taxon>Bacilli</taxon>
        <taxon>Bacillales</taxon>
        <taxon>Bacillales Family XII. Incertae Sedis</taxon>
        <taxon>Exiguobacterium</taxon>
    </lineage>
</organism>
<keyword evidence="1" id="KW-1133">Transmembrane helix</keyword>
<gene>
    <name evidence="2" type="ORF">AS033_09585</name>
</gene>
<protein>
    <submittedName>
        <fullName evidence="2">Uncharacterized protein</fullName>
    </submittedName>
</protein>
<feature type="transmembrane region" description="Helical" evidence="1">
    <location>
        <begin position="71"/>
        <end position="89"/>
    </location>
</feature>
<reference evidence="2 3" key="1">
    <citation type="journal article" date="2015" name="Int. J. Syst. Evol. Microbiol.">
        <title>Exiguobacterium enclense sp. nov., isolated from sediment.</title>
        <authorList>
            <person name="Dastager S.G."/>
            <person name="Mawlankar R."/>
            <person name="Sonalkar V.V."/>
            <person name="Thorat M.N."/>
            <person name="Mual P."/>
            <person name="Verma A."/>
            <person name="Krishnamurthi S."/>
            <person name="Tang S.K."/>
            <person name="Li W.J."/>
        </authorList>
    </citation>
    <scope>NUCLEOTIDE SEQUENCE [LARGE SCALE GENOMIC DNA]</scope>
    <source>
        <strain evidence="2 3">NIO-1109</strain>
    </source>
</reference>
<feature type="transmembrane region" description="Helical" evidence="1">
    <location>
        <begin position="7"/>
        <end position="28"/>
    </location>
</feature>
<dbReference type="OrthoDB" id="2357556at2"/>